<dbReference type="EMBL" id="JARPXL010000018">
    <property type="protein sequence ID" value="MDT2545802.1"/>
    <property type="molecule type" value="Genomic_DNA"/>
</dbReference>
<dbReference type="RefSeq" id="WP_311820652.1">
    <property type="nucleotide sequence ID" value="NZ_JARPXI010000018.1"/>
</dbReference>
<dbReference type="AlphaFoldDB" id="A0AAW8TBY2"/>
<comment type="caution">
    <text evidence="2">The sequence shown here is derived from an EMBL/GenBank/DDBJ whole genome shotgun (WGS) entry which is preliminary data.</text>
</comment>
<evidence type="ECO:0000259" key="1">
    <source>
        <dbReference type="Pfam" id="PF09524"/>
    </source>
</evidence>
<dbReference type="Proteomes" id="UP001254770">
    <property type="component" value="Unassembled WGS sequence"/>
</dbReference>
<proteinExistence type="predicted"/>
<dbReference type="InterPro" id="IPR011741">
    <property type="entry name" value="Phg_2220_C"/>
</dbReference>
<evidence type="ECO:0000313" key="3">
    <source>
        <dbReference type="Proteomes" id="UP001254770"/>
    </source>
</evidence>
<protein>
    <submittedName>
        <fullName evidence="2">Conserved phage C-terminal domain-containing protein</fullName>
    </submittedName>
</protein>
<sequence>MRKIAKANRGFKGIWIPASFWLDENLTDREILFLVEIDSLDIGEDGCFASNKHFSDFFGLTASRCSQIIKGLKAKGYIEVAYEYGPNKEVLKRTMRVVNKLKPPIKYSKGGYLENAKGSNTSFSNTTINKDHMSSKPDSIPYSKIISHLNSTAEKSFKVTQKWKDLIKARWNEGQRLDDFIKVIDIKSSQWLKDQKMNKYLRPQTLFSNKFDEYLNEQEAHSYRSKKRSEVIPSHISSYKKTKEDIDVLIEADRIIEERRKHE</sequence>
<dbReference type="Pfam" id="PF09524">
    <property type="entry name" value="Phg_2220_C"/>
    <property type="match status" value="1"/>
</dbReference>
<gene>
    <name evidence="2" type="ORF">P7D69_15745</name>
</gene>
<organism evidence="2 3">
    <name type="scientific">Enterococcus raffinosus</name>
    <dbReference type="NCBI Taxonomy" id="71452"/>
    <lineage>
        <taxon>Bacteria</taxon>
        <taxon>Bacillati</taxon>
        <taxon>Bacillota</taxon>
        <taxon>Bacilli</taxon>
        <taxon>Lactobacillales</taxon>
        <taxon>Enterococcaceae</taxon>
        <taxon>Enterococcus</taxon>
    </lineage>
</organism>
<accession>A0AAW8TBY2</accession>
<evidence type="ECO:0000313" key="2">
    <source>
        <dbReference type="EMBL" id="MDT2545802.1"/>
    </source>
</evidence>
<feature type="domain" description="Phage conserved hypothetical protein C-terminal" evidence="1">
    <location>
        <begin position="145"/>
        <end position="216"/>
    </location>
</feature>
<reference evidence="2" key="1">
    <citation type="submission" date="2023-03" db="EMBL/GenBank/DDBJ databases">
        <authorList>
            <person name="Shen W."/>
            <person name="Cai J."/>
        </authorList>
    </citation>
    <scope>NUCLEOTIDE SEQUENCE</scope>
    <source>
        <strain evidence="2">Y15</strain>
    </source>
</reference>
<name>A0AAW8TBY2_9ENTE</name>
<dbReference type="NCBIfam" id="TIGR02220">
    <property type="entry name" value="phg_TIGR02220"/>
    <property type="match status" value="1"/>
</dbReference>